<reference evidence="2" key="1">
    <citation type="submission" date="2023-06" db="EMBL/GenBank/DDBJ databases">
        <title>Multi-omics analyses reveal the molecular pathogenesis toolkit of Lasiodiplodia hormozganensis, a cross-kingdom pathogen.</title>
        <authorList>
            <person name="Felix C."/>
            <person name="Meneses R."/>
            <person name="Goncalves M.F.M."/>
            <person name="Tilleman L."/>
            <person name="Duarte A.S."/>
            <person name="Jorrin-Novo J.V."/>
            <person name="Van De Peer Y."/>
            <person name="Deforce D."/>
            <person name="Van Nieuwerburgh F."/>
            <person name="Esteves A.C."/>
            <person name="Alves A."/>
        </authorList>
    </citation>
    <scope>NUCLEOTIDE SEQUENCE</scope>
    <source>
        <strain evidence="2">CBS 339.90</strain>
    </source>
</reference>
<organism evidence="2 3">
    <name type="scientific">Lasiodiplodia hormozganensis</name>
    <dbReference type="NCBI Taxonomy" id="869390"/>
    <lineage>
        <taxon>Eukaryota</taxon>
        <taxon>Fungi</taxon>
        <taxon>Dikarya</taxon>
        <taxon>Ascomycota</taxon>
        <taxon>Pezizomycotina</taxon>
        <taxon>Dothideomycetes</taxon>
        <taxon>Dothideomycetes incertae sedis</taxon>
        <taxon>Botryosphaeriales</taxon>
        <taxon>Botryosphaeriaceae</taxon>
        <taxon>Lasiodiplodia</taxon>
    </lineage>
</organism>
<comment type="caution">
    <text evidence="2">The sequence shown here is derived from an EMBL/GenBank/DDBJ whole genome shotgun (WGS) entry which is preliminary data.</text>
</comment>
<evidence type="ECO:0000313" key="2">
    <source>
        <dbReference type="EMBL" id="KAK0663718.1"/>
    </source>
</evidence>
<feature type="chain" id="PRO_5041327461" description="Apple domain-containing protein" evidence="1">
    <location>
        <begin position="21"/>
        <end position="176"/>
    </location>
</feature>
<protein>
    <recommendedName>
        <fullName evidence="4">Apple domain-containing protein</fullName>
    </recommendedName>
</protein>
<name>A0AA39Z3Z8_9PEZI</name>
<sequence length="176" mass="18234">MRFATIASLLAASLSATTTASPILQQTQQQQQHEARAGAPAYVPITPPCSVSYPLPQTSTTAANQTSTDGYRPSAALTAAHQIYAWDRPASDAAYINATTLWTNCIEQCNGLSGCKSAFLAYDVPAESHYGAPGGALGIGCRMYDVAVAAADFEIITNGSYVRPVAGVIGGEGCAK</sequence>
<gene>
    <name evidence="2" type="ORF">DIS24_g1150</name>
</gene>
<keyword evidence="1" id="KW-0732">Signal</keyword>
<dbReference type="EMBL" id="JAUJDW010000003">
    <property type="protein sequence ID" value="KAK0663718.1"/>
    <property type="molecule type" value="Genomic_DNA"/>
</dbReference>
<proteinExistence type="predicted"/>
<accession>A0AA39Z3Z8</accession>
<evidence type="ECO:0008006" key="4">
    <source>
        <dbReference type="Google" id="ProtNLM"/>
    </source>
</evidence>
<keyword evidence="3" id="KW-1185">Reference proteome</keyword>
<evidence type="ECO:0000313" key="3">
    <source>
        <dbReference type="Proteomes" id="UP001175001"/>
    </source>
</evidence>
<feature type="signal peptide" evidence="1">
    <location>
        <begin position="1"/>
        <end position="20"/>
    </location>
</feature>
<dbReference type="Proteomes" id="UP001175001">
    <property type="component" value="Unassembled WGS sequence"/>
</dbReference>
<dbReference type="AlphaFoldDB" id="A0AA39Z3Z8"/>
<evidence type="ECO:0000256" key="1">
    <source>
        <dbReference type="SAM" id="SignalP"/>
    </source>
</evidence>